<protein>
    <recommendedName>
        <fullName evidence="1">Phage-Barnase-EndoU-ColicinE5/D-RelE like nuclease 4 domain-containing protein</fullName>
    </recommendedName>
</protein>
<dbReference type="Pfam" id="PF18813">
    <property type="entry name" value="PBECR4"/>
    <property type="match status" value="1"/>
</dbReference>
<dbReference type="Proteomes" id="UP001519504">
    <property type="component" value="Unassembled WGS sequence"/>
</dbReference>
<dbReference type="EMBL" id="JAAMFK010000001">
    <property type="protein sequence ID" value="MBS9338073.1"/>
    <property type="molecule type" value="Genomic_DNA"/>
</dbReference>
<proteinExistence type="predicted"/>
<accession>A0ABS5QXZ7</accession>
<organism evidence="2 3">
    <name type="scientific">Fructobacillus broussonetiae</name>
    <dbReference type="NCBI Taxonomy" id="2713173"/>
    <lineage>
        <taxon>Bacteria</taxon>
        <taxon>Bacillati</taxon>
        <taxon>Bacillota</taxon>
        <taxon>Bacilli</taxon>
        <taxon>Lactobacillales</taxon>
        <taxon>Lactobacillaceae</taxon>
        <taxon>Fructobacillus</taxon>
    </lineage>
</organism>
<comment type="caution">
    <text evidence="2">The sequence shown here is derived from an EMBL/GenBank/DDBJ whole genome shotgun (WGS) entry which is preliminary data.</text>
</comment>
<name>A0ABS5QXZ7_9LACO</name>
<sequence length="170" mass="20032">MKEILDDYRTSFCKYTAEIKTSQEEFHVVFEEKQLPHLLGFHKLLNIPKGAKKILGKVDKGELTYTHVKADPNYYLIKNRINNYKFLREVFHHRKIEFLMKNTTRNPRRIPGVRVIIPDCISKKDMIILGLSEANGYYMPSTLFLIRCPNNFMDLPKIKIENIELSSKEI</sequence>
<keyword evidence="3" id="KW-1185">Reference proteome</keyword>
<dbReference type="RefSeq" id="WP_213808360.1">
    <property type="nucleotide sequence ID" value="NZ_JAAMFK010000001.1"/>
</dbReference>
<evidence type="ECO:0000313" key="3">
    <source>
        <dbReference type="Proteomes" id="UP001519504"/>
    </source>
</evidence>
<evidence type="ECO:0000313" key="2">
    <source>
        <dbReference type="EMBL" id="MBS9338073.1"/>
    </source>
</evidence>
<evidence type="ECO:0000259" key="1">
    <source>
        <dbReference type="Pfam" id="PF18813"/>
    </source>
</evidence>
<dbReference type="InterPro" id="IPR041420">
    <property type="entry name" value="PBECR4"/>
</dbReference>
<reference evidence="2 3" key="1">
    <citation type="submission" date="2020-02" db="EMBL/GenBank/DDBJ databases">
        <title>Fructobacillus sp. isolated from paper mulberry of Taiwan.</title>
        <authorList>
            <person name="Lin S.-T."/>
        </authorList>
    </citation>
    <scope>NUCLEOTIDE SEQUENCE [LARGE SCALE GENOMIC DNA]</scope>
    <source>
        <strain evidence="2 3">M2-14</strain>
    </source>
</reference>
<gene>
    <name evidence="2" type="ORF">G6R29_00280</name>
</gene>
<feature type="domain" description="Phage-Barnase-EndoU-ColicinE5/D-RelE like nuclease 4" evidence="1">
    <location>
        <begin position="1"/>
        <end position="102"/>
    </location>
</feature>